<accession>A0A9P4VU22</accession>
<feature type="transmembrane region" description="Helical" evidence="5">
    <location>
        <begin position="64"/>
        <end position="87"/>
    </location>
</feature>
<dbReference type="InterPro" id="IPR006603">
    <property type="entry name" value="PQ-loop_rpt"/>
</dbReference>
<organism evidence="6 7">
    <name type="scientific">Patellaria atrata CBS 101060</name>
    <dbReference type="NCBI Taxonomy" id="1346257"/>
    <lineage>
        <taxon>Eukaryota</taxon>
        <taxon>Fungi</taxon>
        <taxon>Dikarya</taxon>
        <taxon>Ascomycota</taxon>
        <taxon>Pezizomycotina</taxon>
        <taxon>Dothideomycetes</taxon>
        <taxon>Dothideomycetes incertae sedis</taxon>
        <taxon>Patellariales</taxon>
        <taxon>Patellariaceae</taxon>
        <taxon>Patellaria</taxon>
    </lineage>
</organism>
<name>A0A9P4VU22_9PEZI</name>
<keyword evidence="7" id="KW-1185">Reference proteome</keyword>
<evidence type="ECO:0000256" key="5">
    <source>
        <dbReference type="SAM" id="Phobius"/>
    </source>
</evidence>
<dbReference type="GO" id="GO:0005768">
    <property type="term" value="C:endosome"/>
    <property type="evidence" value="ECO:0007669"/>
    <property type="project" value="TreeGrafter"/>
</dbReference>
<evidence type="ECO:0000313" key="7">
    <source>
        <dbReference type="Proteomes" id="UP000799429"/>
    </source>
</evidence>
<proteinExistence type="predicted"/>
<dbReference type="OrthoDB" id="292213at2759"/>
<evidence type="ECO:0008006" key="8">
    <source>
        <dbReference type="Google" id="ProtNLM"/>
    </source>
</evidence>
<evidence type="ECO:0000256" key="4">
    <source>
        <dbReference type="ARBA" id="ARBA00023136"/>
    </source>
</evidence>
<keyword evidence="4 5" id="KW-0472">Membrane</keyword>
<feature type="transmembrane region" description="Helical" evidence="5">
    <location>
        <begin position="6"/>
        <end position="25"/>
    </location>
</feature>
<dbReference type="PANTHER" id="PTHR14856">
    <property type="entry name" value="PQ-LOOP REPEAT-CONTAINING PROTEIN 1-LIKE PROTEIN"/>
    <property type="match status" value="1"/>
</dbReference>
<feature type="transmembrane region" description="Helical" evidence="5">
    <location>
        <begin position="37"/>
        <end position="58"/>
    </location>
</feature>
<dbReference type="Pfam" id="PF04193">
    <property type="entry name" value="PQ-loop"/>
    <property type="match status" value="2"/>
</dbReference>
<evidence type="ECO:0000256" key="2">
    <source>
        <dbReference type="ARBA" id="ARBA00022692"/>
    </source>
</evidence>
<dbReference type="InterPro" id="IPR052241">
    <property type="entry name" value="SLC66/Scramblase_ANY1"/>
</dbReference>
<dbReference type="GO" id="GO:0016020">
    <property type="term" value="C:membrane"/>
    <property type="evidence" value="ECO:0007669"/>
    <property type="project" value="UniProtKB-SubCell"/>
</dbReference>
<gene>
    <name evidence="6" type="ORF">M501DRAFT_950152</name>
</gene>
<dbReference type="AlphaFoldDB" id="A0A9P4VU22"/>
<keyword evidence="3 5" id="KW-1133">Transmembrane helix</keyword>
<protein>
    <recommendedName>
        <fullName evidence="8">PQ loop repeat protein</fullName>
    </recommendedName>
</protein>
<dbReference type="Gene3D" id="1.20.1280.290">
    <property type="match status" value="2"/>
</dbReference>
<dbReference type="GO" id="GO:0042147">
    <property type="term" value="P:retrograde transport, endosome to Golgi"/>
    <property type="evidence" value="ECO:0007669"/>
    <property type="project" value="TreeGrafter"/>
</dbReference>
<dbReference type="PANTHER" id="PTHR14856:SF9">
    <property type="entry name" value="PQ-LOOP REPEAT-CONTAINING PROTEIN 1"/>
    <property type="match status" value="1"/>
</dbReference>
<dbReference type="EMBL" id="MU006091">
    <property type="protein sequence ID" value="KAF2841527.1"/>
    <property type="molecule type" value="Genomic_DNA"/>
</dbReference>
<comment type="caution">
    <text evidence="6">The sequence shown here is derived from an EMBL/GenBank/DDBJ whole genome shotgun (WGS) entry which is preliminary data.</text>
</comment>
<evidence type="ECO:0000256" key="1">
    <source>
        <dbReference type="ARBA" id="ARBA00004141"/>
    </source>
</evidence>
<comment type="subcellular location">
    <subcellularLocation>
        <location evidence="1">Membrane</location>
        <topology evidence="1">Multi-pass membrane protein</topology>
    </subcellularLocation>
</comment>
<feature type="transmembrane region" description="Helical" evidence="5">
    <location>
        <begin position="123"/>
        <end position="141"/>
    </location>
</feature>
<keyword evidence="2 5" id="KW-0812">Transmembrane</keyword>
<evidence type="ECO:0000313" key="6">
    <source>
        <dbReference type="EMBL" id="KAF2841527.1"/>
    </source>
</evidence>
<dbReference type="GO" id="GO:0005829">
    <property type="term" value="C:cytosol"/>
    <property type="evidence" value="ECO:0007669"/>
    <property type="project" value="GOC"/>
</dbReference>
<feature type="non-terminal residue" evidence="6">
    <location>
        <position position="229"/>
    </location>
</feature>
<dbReference type="Proteomes" id="UP000799429">
    <property type="component" value="Unassembled WGS sequence"/>
</dbReference>
<evidence type="ECO:0000256" key="3">
    <source>
        <dbReference type="ARBA" id="ARBA00022989"/>
    </source>
</evidence>
<dbReference type="GO" id="GO:0005802">
    <property type="term" value="C:trans-Golgi network"/>
    <property type="evidence" value="ECO:0007669"/>
    <property type="project" value="TreeGrafter"/>
</dbReference>
<sequence>MGLFSATVKLIAPIFIVTSPITSYLDQIHSIHRTRSSAGFSLDIPLIMLLASILKVFYWLGSRYALSLLLQALLMIGMQSLLLHVALRNRPLSVSTHTPFAGEKAESSGRLYDFWRWRPVRPYWVFLAYFTLALVVLQVLGNGSESYTQLQGSVALTIEAALPLPQLLSNQRRRGCKGFRPSVVVNWLVGDVFKLSYFFLSGGGEVPLAFKACAVFQFLCDLGLGVQYL</sequence>
<dbReference type="GO" id="GO:0045332">
    <property type="term" value="P:phospholipid translocation"/>
    <property type="evidence" value="ECO:0007669"/>
    <property type="project" value="TreeGrafter"/>
</dbReference>
<dbReference type="SMART" id="SM00679">
    <property type="entry name" value="CTNS"/>
    <property type="match status" value="2"/>
</dbReference>
<reference evidence="6" key="1">
    <citation type="journal article" date="2020" name="Stud. Mycol.">
        <title>101 Dothideomycetes genomes: a test case for predicting lifestyles and emergence of pathogens.</title>
        <authorList>
            <person name="Haridas S."/>
            <person name="Albert R."/>
            <person name="Binder M."/>
            <person name="Bloem J."/>
            <person name="Labutti K."/>
            <person name="Salamov A."/>
            <person name="Andreopoulos B."/>
            <person name="Baker S."/>
            <person name="Barry K."/>
            <person name="Bills G."/>
            <person name="Bluhm B."/>
            <person name="Cannon C."/>
            <person name="Castanera R."/>
            <person name="Culley D."/>
            <person name="Daum C."/>
            <person name="Ezra D."/>
            <person name="Gonzalez J."/>
            <person name="Henrissat B."/>
            <person name="Kuo A."/>
            <person name="Liang C."/>
            <person name="Lipzen A."/>
            <person name="Lutzoni F."/>
            <person name="Magnuson J."/>
            <person name="Mondo S."/>
            <person name="Nolan M."/>
            <person name="Ohm R."/>
            <person name="Pangilinan J."/>
            <person name="Park H.-J."/>
            <person name="Ramirez L."/>
            <person name="Alfaro M."/>
            <person name="Sun H."/>
            <person name="Tritt A."/>
            <person name="Yoshinaga Y."/>
            <person name="Zwiers L.-H."/>
            <person name="Turgeon B."/>
            <person name="Goodwin S."/>
            <person name="Spatafora J."/>
            <person name="Crous P."/>
            <person name="Grigoriev I."/>
        </authorList>
    </citation>
    <scope>NUCLEOTIDE SEQUENCE</scope>
    <source>
        <strain evidence="6">CBS 101060</strain>
    </source>
</reference>